<feature type="domain" description="Calcineurin-like phosphoesterase" evidence="1">
    <location>
        <begin position="1"/>
        <end position="185"/>
    </location>
</feature>
<comment type="caution">
    <text evidence="2">The sequence shown here is derived from an EMBL/GenBank/DDBJ whole genome shotgun (WGS) entry which is preliminary data.</text>
</comment>
<dbReference type="eggNOG" id="COG2129">
    <property type="taxonomic scope" value="Bacteria"/>
</dbReference>
<name>H7EJV3_9SPIR</name>
<dbReference type="Proteomes" id="UP000003571">
    <property type="component" value="Unassembled WGS sequence"/>
</dbReference>
<evidence type="ECO:0000313" key="3">
    <source>
        <dbReference type="Proteomes" id="UP000003571"/>
    </source>
</evidence>
<dbReference type="PANTHER" id="PTHR37523">
    <property type="entry name" value="METALLOPHOSPHOESTERASE"/>
    <property type="match status" value="1"/>
</dbReference>
<dbReference type="Pfam" id="PF00149">
    <property type="entry name" value="Metallophos"/>
    <property type="match status" value="1"/>
</dbReference>
<protein>
    <submittedName>
        <fullName evidence="2">Metallophosphoesterase</fullName>
    </submittedName>
</protein>
<dbReference type="STRING" id="907348.TresaDRAFT_1376"/>
<dbReference type="AlphaFoldDB" id="H7EJV3"/>
<dbReference type="OrthoDB" id="332939at2"/>
<evidence type="ECO:0000313" key="2">
    <source>
        <dbReference type="EMBL" id="EIC02040.1"/>
    </source>
</evidence>
<dbReference type="PANTHER" id="PTHR37523:SF1">
    <property type="entry name" value="CALCINEURIN-LIKE PHOSPHOESTERASE DOMAIN-CONTAINING PROTEIN"/>
    <property type="match status" value="1"/>
</dbReference>
<evidence type="ECO:0000259" key="1">
    <source>
        <dbReference type="Pfam" id="PF00149"/>
    </source>
</evidence>
<gene>
    <name evidence="2" type="ORF">TresaDRAFT_1376</name>
</gene>
<sequence>MKFLVLSDIHGNVANIDALDGEFSSCDAVIFGGDFAAFGKSETGKPVLEKLLEKHGTIFSVIGNCDEPSFLDEIESADISVERTLAFHEGLAFAGAGGGTRFSGDTPNERDEEDILSDFSLVDSSAESCADENGKWNSLVLVMHNPPKDTDCDMIPGGIHVGSALLRSFIEKYEPVLVVTGHIHESAGISRVGSSTVVNPGSLAEGKYAVVELDNAGGTWSVKSAELKSL</sequence>
<dbReference type="RefSeq" id="WP_002703673.1">
    <property type="nucleotide sequence ID" value="NZ_AGRW01000043.1"/>
</dbReference>
<dbReference type="InterPro" id="IPR004843">
    <property type="entry name" value="Calcineurin-like_PHP"/>
</dbReference>
<dbReference type="PATRIC" id="fig|907348.3.peg.1147"/>
<dbReference type="InterPro" id="IPR029052">
    <property type="entry name" value="Metallo-depent_PP-like"/>
</dbReference>
<proteinExistence type="predicted"/>
<keyword evidence="3" id="KW-1185">Reference proteome</keyword>
<dbReference type="EMBL" id="AGRW01000043">
    <property type="protein sequence ID" value="EIC02040.1"/>
    <property type="molecule type" value="Genomic_DNA"/>
</dbReference>
<reference evidence="2 3" key="1">
    <citation type="submission" date="2011-09" db="EMBL/GenBank/DDBJ databases">
        <title>The draft genome of Treponema saccharophilum DSM 2985.</title>
        <authorList>
            <consortium name="US DOE Joint Genome Institute (JGI-PGF)"/>
            <person name="Lucas S."/>
            <person name="Copeland A."/>
            <person name="Lapidus A."/>
            <person name="Glavina del Rio T."/>
            <person name="Dalin E."/>
            <person name="Tice H."/>
            <person name="Bruce D."/>
            <person name="Goodwin L."/>
            <person name="Pitluck S."/>
            <person name="Peters L."/>
            <person name="Kyrpides N."/>
            <person name="Mavromatis K."/>
            <person name="Ivanova N."/>
            <person name="Markowitz V."/>
            <person name="Cheng J.-F."/>
            <person name="Hugenholtz P."/>
            <person name="Woyke T."/>
            <person name="Wu D."/>
            <person name="Gronow S."/>
            <person name="Wellnitz S."/>
            <person name="Brambilla E."/>
            <person name="Klenk H.-P."/>
            <person name="Eisen J.A."/>
        </authorList>
    </citation>
    <scope>NUCLEOTIDE SEQUENCE [LARGE SCALE GENOMIC DNA]</scope>
    <source>
        <strain evidence="2 3">DSM 2985</strain>
    </source>
</reference>
<dbReference type="Gene3D" id="3.60.21.10">
    <property type="match status" value="1"/>
</dbReference>
<dbReference type="SUPFAM" id="SSF56300">
    <property type="entry name" value="Metallo-dependent phosphatases"/>
    <property type="match status" value="1"/>
</dbReference>
<accession>H7EJV3</accession>
<organism evidence="2 3">
    <name type="scientific">Treponema saccharophilum DSM 2985</name>
    <dbReference type="NCBI Taxonomy" id="907348"/>
    <lineage>
        <taxon>Bacteria</taxon>
        <taxon>Pseudomonadati</taxon>
        <taxon>Spirochaetota</taxon>
        <taxon>Spirochaetia</taxon>
        <taxon>Spirochaetales</taxon>
        <taxon>Treponemataceae</taxon>
        <taxon>Treponema</taxon>
    </lineage>
</organism>